<feature type="domain" description="AB hydrolase-1" evidence="1">
    <location>
        <begin position="70"/>
        <end position="260"/>
    </location>
</feature>
<dbReference type="Proteomes" id="UP001208935">
    <property type="component" value="Unassembled WGS sequence"/>
</dbReference>
<dbReference type="GO" id="GO:0016787">
    <property type="term" value="F:hydrolase activity"/>
    <property type="evidence" value="ECO:0007669"/>
    <property type="project" value="UniProtKB-KW"/>
</dbReference>
<evidence type="ECO:0000259" key="1">
    <source>
        <dbReference type="Pfam" id="PF00561"/>
    </source>
</evidence>
<dbReference type="InterPro" id="IPR050228">
    <property type="entry name" value="Carboxylesterase_BioH"/>
</dbReference>
<dbReference type="PANTHER" id="PTHR43194">
    <property type="entry name" value="HYDROLASE ALPHA/BETA FOLD FAMILY"/>
    <property type="match status" value="1"/>
</dbReference>
<dbReference type="InterPro" id="IPR000073">
    <property type="entry name" value="AB_hydrolase_1"/>
</dbReference>
<accession>A0ABT3KW59</accession>
<keyword evidence="2" id="KW-0378">Hydrolase</keyword>
<keyword evidence="3" id="KW-1185">Reference proteome</keyword>
<evidence type="ECO:0000313" key="3">
    <source>
        <dbReference type="Proteomes" id="UP001208935"/>
    </source>
</evidence>
<sequence>MNEHEPVLRLREIRSFCVGGCVRSVHGLPVQRRRLALGGPVRPVDPNGEHITGQMYVQAYLQAEPRHRLPVLLWHGGGMTGANWESTPDGRAGWLSAFLHAGFDVYVSDAVERGRASWSPWPDIYADAPLFRTLGEGWELFRIGPPGSYRRAAQERVAHAGQQFPVAAFEAFAAQWVPRWVGHEHITLVAYDALLQHVGECIVVGHSQGGGFALEATRRRPGHVAAVVALEPSGAPEAAAAAGVRLPPHLAVWGDYMGAHALWRRYRATADAYFDALHAAGMQASVCELPREGIAGNSHFPMLDRNSDTVAQRIIAWLDHTVRP</sequence>
<gene>
    <name evidence="2" type="ORF">D5039_15375</name>
</gene>
<dbReference type="SUPFAM" id="SSF53474">
    <property type="entry name" value="alpha/beta-Hydrolases"/>
    <property type="match status" value="1"/>
</dbReference>
<evidence type="ECO:0000313" key="2">
    <source>
        <dbReference type="EMBL" id="MCW5322481.1"/>
    </source>
</evidence>
<dbReference type="RefSeq" id="WP_265282740.1">
    <property type="nucleotide sequence ID" value="NZ_QZCW01000003.1"/>
</dbReference>
<organism evidence="2 3">
    <name type="scientific">Verminephrobacter aporrectodeae subsp. tuberculatae</name>
    <dbReference type="NCBI Taxonomy" id="1110392"/>
    <lineage>
        <taxon>Bacteria</taxon>
        <taxon>Pseudomonadati</taxon>
        <taxon>Pseudomonadota</taxon>
        <taxon>Betaproteobacteria</taxon>
        <taxon>Burkholderiales</taxon>
        <taxon>Comamonadaceae</taxon>
        <taxon>Verminephrobacter</taxon>
    </lineage>
</organism>
<dbReference type="PANTHER" id="PTHR43194:SF5">
    <property type="entry name" value="PIMELOYL-[ACYL-CARRIER PROTEIN] METHYL ESTER ESTERASE"/>
    <property type="match status" value="1"/>
</dbReference>
<dbReference type="CDD" id="cd12808">
    <property type="entry name" value="Esterase_713_like-1"/>
    <property type="match status" value="1"/>
</dbReference>
<comment type="caution">
    <text evidence="2">The sequence shown here is derived from an EMBL/GenBank/DDBJ whole genome shotgun (WGS) entry which is preliminary data.</text>
</comment>
<dbReference type="EMBL" id="QZCW01000003">
    <property type="protein sequence ID" value="MCW5322481.1"/>
    <property type="molecule type" value="Genomic_DNA"/>
</dbReference>
<protein>
    <submittedName>
        <fullName evidence="2">Alpha/beta fold hydrolase</fullName>
    </submittedName>
</protein>
<dbReference type="InterPro" id="IPR029058">
    <property type="entry name" value="AB_hydrolase_fold"/>
</dbReference>
<dbReference type="Gene3D" id="3.40.50.1820">
    <property type="entry name" value="alpha/beta hydrolase"/>
    <property type="match status" value="1"/>
</dbReference>
<proteinExistence type="predicted"/>
<reference evidence="3" key="1">
    <citation type="submission" date="2023-07" db="EMBL/GenBank/DDBJ databases">
        <title>Verminephrobacter genomes.</title>
        <authorList>
            <person name="Lund M.B."/>
        </authorList>
    </citation>
    <scope>NUCLEOTIDE SEQUENCE [LARGE SCALE GENOMIC DNA]</scope>
    <source>
        <strain evidence="3">AtM5-05</strain>
    </source>
</reference>
<dbReference type="Pfam" id="PF00561">
    <property type="entry name" value="Abhydrolase_1"/>
    <property type="match status" value="1"/>
</dbReference>
<name>A0ABT3KW59_9BURK</name>